<evidence type="ECO:0000259" key="1">
    <source>
        <dbReference type="Pfam" id="PF00535"/>
    </source>
</evidence>
<sequence>MSFNDLDRVWVVIAAFNEGTVIANTVAGVLEHMKNVVVCDDCSSDATAVAARGAGAHVLSHPINLGQGAALQTGIAYALQQNAEYIVTFDADGQHDAREIAPMLAALKASGADAALGSRFLGTKTNIARSRKLVLSAALLFTRITSRIRLTDVHNGFRVLTRKFCQEFEFKQNRMAHASEILDHIASHHVRFIEHPVTIVYTEYSIRKGQRSSNAIRILMELLMGRVSK</sequence>
<keyword evidence="3" id="KW-1185">Reference proteome</keyword>
<dbReference type="Pfam" id="PF00535">
    <property type="entry name" value="Glycos_transf_2"/>
    <property type="match status" value="1"/>
</dbReference>
<proteinExistence type="predicted"/>
<dbReference type="RefSeq" id="WP_306937097.1">
    <property type="nucleotide sequence ID" value="NZ_CP132976.1"/>
</dbReference>
<protein>
    <submittedName>
        <fullName evidence="2">Glycosyltransferase family 2 protein</fullName>
    </submittedName>
</protein>
<feature type="domain" description="Glycosyltransferase 2-like" evidence="1">
    <location>
        <begin position="11"/>
        <end position="134"/>
    </location>
</feature>
<reference evidence="2 3" key="1">
    <citation type="submission" date="2023-08" db="EMBL/GenBank/DDBJ databases">
        <title>Achromobacter seleniivolatilans sp. nov., isolated from seleniferous soil.</title>
        <authorList>
            <person name="Zhang S."/>
            <person name="Li K."/>
            <person name="Peng J."/>
            <person name="Zhao Q."/>
            <person name="Wang H."/>
            <person name="Guo Y."/>
        </authorList>
    </citation>
    <scope>NUCLEOTIDE SEQUENCE [LARGE SCALE GENOMIC DNA]</scope>
    <source>
        <strain evidence="2 3">R39</strain>
    </source>
</reference>
<gene>
    <name evidence="2" type="ORF">RAS12_16235</name>
</gene>
<name>A0ABY9LUA0_9BURK</name>
<dbReference type="InterPro" id="IPR050256">
    <property type="entry name" value="Glycosyltransferase_2"/>
</dbReference>
<dbReference type="EMBL" id="CP132976">
    <property type="protein sequence ID" value="WMD18200.1"/>
    <property type="molecule type" value="Genomic_DNA"/>
</dbReference>
<dbReference type="Gene3D" id="3.90.550.10">
    <property type="entry name" value="Spore Coat Polysaccharide Biosynthesis Protein SpsA, Chain A"/>
    <property type="match status" value="1"/>
</dbReference>
<dbReference type="InterPro" id="IPR001173">
    <property type="entry name" value="Glyco_trans_2-like"/>
</dbReference>
<dbReference type="SUPFAM" id="SSF53448">
    <property type="entry name" value="Nucleotide-diphospho-sugar transferases"/>
    <property type="match status" value="1"/>
</dbReference>
<dbReference type="PANTHER" id="PTHR48090">
    <property type="entry name" value="UNDECAPRENYL-PHOSPHATE 4-DEOXY-4-FORMAMIDO-L-ARABINOSE TRANSFERASE-RELATED"/>
    <property type="match status" value="1"/>
</dbReference>
<organism evidence="2 3">
    <name type="scientific">Achromobacter seleniivolatilans</name>
    <dbReference type="NCBI Taxonomy" id="3047478"/>
    <lineage>
        <taxon>Bacteria</taxon>
        <taxon>Pseudomonadati</taxon>
        <taxon>Pseudomonadota</taxon>
        <taxon>Betaproteobacteria</taxon>
        <taxon>Burkholderiales</taxon>
        <taxon>Alcaligenaceae</taxon>
        <taxon>Achromobacter</taxon>
    </lineage>
</organism>
<dbReference type="CDD" id="cd04179">
    <property type="entry name" value="DPM_DPG-synthase_like"/>
    <property type="match status" value="1"/>
</dbReference>
<dbReference type="Proteomes" id="UP001234798">
    <property type="component" value="Chromosome"/>
</dbReference>
<dbReference type="PANTHER" id="PTHR48090:SF7">
    <property type="entry name" value="RFBJ PROTEIN"/>
    <property type="match status" value="1"/>
</dbReference>
<evidence type="ECO:0000313" key="3">
    <source>
        <dbReference type="Proteomes" id="UP001234798"/>
    </source>
</evidence>
<evidence type="ECO:0000313" key="2">
    <source>
        <dbReference type="EMBL" id="WMD18200.1"/>
    </source>
</evidence>
<accession>A0ABY9LUA0</accession>
<dbReference type="InterPro" id="IPR029044">
    <property type="entry name" value="Nucleotide-diphossugar_trans"/>
</dbReference>